<dbReference type="Pfam" id="PF07062">
    <property type="entry name" value="Clc-like"/>
    <property type="match status" value="1"/>
</dbReference>
<evidence type="ECO:0000313" key="8">
    <source>
        <dbReference type="EMBL" id="VDD91943.1"/>
    </source>
</evidence>
<feature type="transmembrane region" description="Helical" evidence="6">
    <location>
        <begin position="140"/>
        <end position="164"/>
    </location>
</feature>
<evidence type="ECO:0000313" key="10">
    <source>
        <dbReference type="WBParaSite" id="EVEC_0000717301-mRNA-1"/>
    </source>
</evidence>
<evidence type="ECO:0000256" key="7">
    <source>
        <dbReference type="SAM" id="SignalP"/>
    </source>
</evidence>
<dbReference type="OrthoDB" id="5783969at2759"/>
<dbReference type="Gene3D" id="1.20.140.150">
    <property type="match status" value="1"/>
</dbReference>
<dbReference type="InterPro" id="IPR010761">
    <property type="entry name" value="Clc_prot-like"/>
</dbReference>
<evidence type="ECO:0000256" key="1">
    <source>
        <dbReference type="ARBA" id="ARBA00004141"/>
    </source>
</evidence>
<reference evidence="8 9" key="2">
    <citation type="submission" date="2018-10" db="EMBL/GenBank/DDBJ databases">
        <authorList>
            <consortium name="Pathogen Informatics"/>
        </authorList>
    </citation>
    <scope>NUCLEOTIDE SEQUENCE [LARGE SCALE GENOMIC DNA]</scope>
</reference>
<keyword evidence="9" id="KW-1185">Reference proteome</keyword>
<dbReference type="Proteomes" id="UP000274131">
    <property type="component" value="Unassembled WGS sequence"/>
</dbReference>
<evidence type="ECO:0000256" key="2">
    <source>
        <dbReference type="ARBA" id="ARBA00022692"/>
    </source>
</evidence>
<evidence type="ECO:0000256" key="3">
    <source>
        <dbReference type="ARBA" id="ARBA00022989"/>
    </source>
</evidence>
<dbReference type="InterPro" id="IPR050579">
    <property type="entry name" value="PMP-22/EMP/MP20-like"/>
</dbReference>
<comment type="similarity">
    <text evidence="5">Belongs to the Clc family.</text>
</comment>
<keyword evidence="2 6" id="KW-0812">Transmembrane</keyword>
<feature type="chain" id="PRO_5043135312" evidence="7">
    <location>
        <begin position="36"/>
        <end position="303"/>
    </location>
</feature>
<proteinExistence type="inferred from homology"/>
<keyword evidence="3 6" id="KW-1133">Transmembrane helix</keyword>
<dbReference type="AlphaFoldDB" id="A0A158QAW5"/>
<dbReference type="EMBL" id="UXUI01008612">
    <property type="protein sequence ID" value="VDD91943.1"/>
    <property type="molecule type" value="Genomic_DNA"/>
</dbReference>
<dbReference type="WBParaSite" id="EVEC_0000717301-mRNA-1">
    <property type="protein sequence ID" value="EVEC_0000717301-mRNA-1"/>
    <property type="gene ID" value="EVEC_0000717301"/>
</dbReference>
<feature type="transmembrane region" description="Helical" evidence="6">
    <location>
        <begin position="104"/>
        <end position="128"/>
    </location>
</feature>
<keyword evidence="7" id="KW-0732">Signal</keyword>
<evidence type="ECO:0000256" key="4">
    <source>
        <dbReference type="ARBA" id="ARBA00023136"/>
    </source>
</evidence>
<keyword evidence="4 6" id="KW-0472">Membrane</keyword>
<accession>A0A158QAW5</accession>
<evidence type="ECO:0000313" key="9">
    <source>
        <dbReference type="Proteomes" id="UP000274131"/>
    </source>
</evidence>
<dbReference type="PANTHER" id="PTHR10671:SF96">
    <property type="entry name" value="CLC-LIKE PROTEIN 5"/>
    <property type="match status" value="1"/>
</dbReference>
<evidence type="ECO:0000256" key="5">
    <source>
        <dbReference type="ARBA" id="ARBA00060861"/>
    </source>
</evidence>
<feature type="transmembrane region" description="Helical" evidence="6">
    <location>
        <begin position="188"/>
        <end position="216"/>
    </location>
</feature>
<dbReference type="GO" id="GO:0005886">
    <property type="term" value="C:plasma membrane"/>
    <property type="evidence" value="ECO:0007669"/>
    <property type="project" value="TreeGrafter"/>
</dbReference>
<sequence>MAIDWSSRVVRTQLTCFVLLCFCLLLMLIATLTPAWQVADDVDANQYVQSGLWMYCPGSAQCWYIFNDDAVNFYEKTKVCRFFLFGDCRKKLVRTPYFFSWHKAVFIVMLFALVFGLISAIILAISLFGRKLVQTSTILFNILTFLTCKVLLILLVSIGLAVFVTNAEMLESKYHIGVKQTFRKEYGYSFYVAGISVLFLLFSLLGGITLVTYVFFSREKHDHSALPGMEDDEMEWKRRNFIERMQEPEPQFDQPISEYSFPVLEQQLFDHPPRPGSLMNTHTIISQHDPEFRQPSRIFESCY</sequence>
<reference evidence="10" key="1">
    <citation type="submission" date="2016-04" db="UniProtKB">
        <authorList>
            <consortium name="WormBaseParasite"/>
        </authorList>
    </citation>
    <scope>IDENTIFICATION</scope>
</reference>
<dbReference type="FunFam" id="1.20.140.150:FF:000042">
    <property type="entry name" value="Clc-like protein 2"/>
    <property type="match status" value="1"/>
</dbReference>
<gene>
    <name evidence="8" type="ORF">EVEC_LOCUS6694</name>
</gene>
<protein>
    <submittedName>
        <fullName evidence="10">C-type lectin domain-containing protein</fullName>
    </submittedName>
</protein>
<comment type="subcellular location">
    <subcellularLocation>
        <location evidence="1">Membrane</location>
        <topology evidence="1">Multi-pass membrane protein</topology>
    </subcellularLocation>
</comment>
<feature type="signal peptide" evidence="7">
    <location>
        <begin position="1"/>
        <end position="35"/>
    </location>
</feature>
<name>A0A158QAW5_ENTVE</name>
<dbReference type="PANTHER" id="PTHR10671">
    <property type="entry name" value="EPITHELIAL MEMBRANE PROTEIN-RELATED"/>
    <property type="match status" value="1"/>
</dbReference>
<evidence type="ECO:0000256" key="6">
    <source>
        <dbReference type="SAM" id="Phobius"/>
    </source>
</evidence>
<organism evidence="10">
    <name type="scientific">Enterobius vermicularis</name>
    <name type="common">Human pinworm</name>
    <dbReference type="NCBI Taxonomy" id="51028"/>
    <lineage>
        <taxon>Eukaryota</taxon>
        <taxon>Metazoa</taxon>
        <taxon>Ecdysozoa</taxon>
        <taxon>Nematoda</taxon>
        <taxon>Chromadorea</taxon>
        <taxon>Rhabditida</taxon>
        <taxon>Spirurina</taxon>
        <taxon>Oxyuridomorpha</taxon>
        <taxon>Oxyuroidea</taxon>
        <taxon>Oxyuridae</taxon>
        <taxon>Enterobius</taxon>
    </lineage>
</organism>